<dbReference type="PANTHER" id="PTHR21004:SF0">
    <property type="entry name" value="PEROXISOMAL LEADER PEPTIDE-PROCESSING PROTEASE"/>
    <property type="match status" value="1"/>
</dbReference>
<dbReference type="OrthoDB" id="17845at2759"/>
<dbReference type="GO" id="GO:0004252">
    <property type="term" value="F:serine-type endopeptidase activity"/>
    <property type="evidence" value="ECO:0007669"/>
    <property type="project" value="InterPro"/>
</dbReference>
<comment type="caution">
    <text evidence="2">The sequence shown here is derived from an EMBL/GenBank/DDBJ whole genome shotgun (WGS) entry which is preliminary data.</text>
</comment>
<dbReference type="Pfam" id="PF13365">
    <property type="entry name" value="Trypsin_2"/>
    <property type="match status" value="1"/>
</dbReference>
<dbReference type="EC" id="3.4.21.-" evidence="1"/>
<dbReference type="PANTHER" id="PTHR21004">
    <property type="entry name" value="SERINE PROTEASE-RELATED"/>
    <property type="match status" value="1"/>
</dbReference>
<dbReference type="SUPFAM" id="SSF50494">
    <property type="entry name" value="Trypsin-like serine proteases"/>
    <property type="match status" value="2"/>
</dbReference>
<keyword evidence="3" id="KW-1185">Reference proteome</keyword>
<accession>A0A3S0ZSY9</accession>
<evidence type="ECO:0000313" key="3">
    <source>
        <dbReference type="Proteomes" id="UP000271974"/>
    </source>
</evidence>
<comment type="function">
    <text evidence="1">Peroxisomal protease that mediates both the removal of the leader peptide from proteins containing a PTS2 target sequence and processes several PTS1-containing proteins. Catalyzes the processing of PTS1-proteins involved in the peroxisomal beta-oxidation of fatty acids.</text>
</comment>
<protein>
    <recommendedName>
        <fullName evidence="1">Peroxisomal leader peptide-processing protease</fullName>
        <ecNumber evidence="1">3.4.21.-</ecNumber>
    </recommendedName>
</protein>
<proteinExistence type="inferred from homology"/>
<dbReference type="AlphaFoldDB" id="A0A3S0ZSY9"/>
<dbReference type="InterPro" id="IPR043504">
    <property type="entry name" value="Peptidase_S1_PA_chymotrypsin"/>
</dbReference>
<organism evidence="2 3">
    <name type="scientific">Elysia chlorotica</name>
    <name type="common">Eastern emerald elysia</name>
    <name type="synonym">Sea slug</name>
    <dbReference type="NCBI Taxonomy" id="188477"/>
    <lineage>
        <taxon>Eukaryota</taxon>
        <taxon>Metazoa</taxon>
        <taxon>Spiralia</taxon>
        <taxon>Lophotrochozoa</taxon>
        <taxon>Mollusca</taxon>
        <taxon>Gastropoda</taxon>
        <taxon>Heterobranchia</taxon>
        <taxon>Euthyneura</taxon>
        <taxon>Panpulmonata</taxon>
        <taxon>Sacoglossa</taxon>
        <taxon>Placobranchoidea</taxon>
        <taxon>Plakobranchidae</taxon>
        <taxon>Elysia</taxon>
    </lineage>
</organism>
<comment type="PTM">
    <text evidence="1">The full-lengh TYSND1 is the active the proteolytic processing of PTS1- and PTS2-proteins and in self-cleavage, and intermolecular self-cleavage of TYSND1 down-regulates its protease activity.</text>
</comment>
<evidence type="ECO:0000256" key="1">
    <source>
        <dbReference type="PIRNR" id="PIRNR037989"/>
    </source>
</evidence>
<keyword evidence="1" id="KW-0378">Hydrolase</keyword>
<dbReference type="InterPro" id="IPR039245">
    <property type="entry name" value="TYSND1/DEG15"/>
</dbReference>
<dbReference type="GO" id="GO:0005777">
    <property type="term" value="C:peroxisome"/>
    <property type="evidence" value="ECO:0007669"/>
    <property type="project" value="UniProtKB-SubCell"/>
</dbReference>
<sequence>MSHQDRTSLSFLACVVKASFVGLKDTYSTCGVLLHPAEGILLTHGSILADFCTSDDTVLSKINAGEVIPSTNFDETSFTVLLDTYWQQINLRVTQSLTAAQEISNANPENNFCLPLKCKALGAFRAVDFHDAVSKIMPKDSWSFANGTEEDSITPTGSKNNNDESDKLSENISFQLLSYFVLLQCVPLVNGAGNLQSLELLPANRSTRKEQCIIGAEAEIISTPFGGLNPYVFFNSYSKGVISNISGRNGCWILTDARCIPGSEGGPLFTVHQNGARQLSGIIAASLCWKNKEWVGLTLVCGIDCITETLAFHIKNSLSALDWHELDPLNSSHHSKSSAPQLPITPNSKGPKSLNFLPYVVLVKVGRVWGSGFVIDTRKCLILTCSHVVKDASPSDPPIFIRALNNSRLFKASVIYRQTSQELNPFDLAVLRCPEIMRYLAPLKTPKIVPALIGQRVWVCGHAVFNTDLGLQPSVCAGVISKVVKVKGQDVMVQTTCAVHAGASGGPLLDNDGNLVGIVVCNTVDKGSNSTYPHINFSIPATTVWPPVLHYIKSADPSMLDSLKVTDTMVKKLWALDTTLESEYAVKSKL</sequence>
<dbReference type="EMBL" id="RQTK01000310">
    <property type="protein sequence ID" value="RUS81994.1"/>
    <property type="molecule type" value="Genomic_DNA"/>
</dbReference>
<gene>
    <name evidence="2" type="ORF">EGW08_010263</name>
</gene>
<comment type="similarity">
    <text evidence="1">Belongs to the peptidase S1B family.</text>
</comment>
<evidence type="ECO:0000313" key="2">
    <source>
        <dbReference type="EMBL" id="RUS81994.1"/>
    </source>
</evidence>
<dbReference type="STRING" id="188477.A0A3S0ZSY9"/>
<reference evidence="2 3" key="1">
    <citation type="submission" date="2019-01" db="EMBL/GenBank/DDBJ databases">
        <title>A draft genome assembly of the solar-powered sea slug Elysia chlorotica.</title>
        <authorList>
            <person name="Cai H."/>
            <person name="Li Q."/>
            <person name="Fang X."/>
            <person name="Li J."/>
            <person name="Curtis N.E."/>
            <person name="Altenburger A."/>
            <person name="Shibata T."/>
            <person name="Feng M."/>
            <person name="Maeda T."/>
            <person name="Schwartz J.A."/>
            <person name="Shigenobu S."/>
            <person name="Lundholm N."/>
            <person name="Nishiyama T."/>
            <person name="Yang H."/>
            <person name="Hasebe M."/>
            <person name="Li S."/>
            <person name="Pierce S.K."/>
            <person name="Wang J."/>
        </authorList>
    </citation>
    <scope>NUCLEOTIDE SEQUENCE [LARGE SCALE GENOMIC DNA]</scope>
    <source>
        <strain evidence="2">EC2010</strain>
        <tissue evidence="2">Whole organism of an adult</tissue>
    </source>
</reference>
<dbReference type="InterPro" id="IPR009003">
    <property type="entry name" value="Peptidase_S1_PA"/>
</dbReference>
<name>A0A3S0ZSY9_ELYCH</name>
<dbReference type="GO" id="GO:0031998">
    <property type="term" value="P:regulation of fatty acid beta-oxidation"/>
    <property type="evidence" value="ECO:0007669"/>
    <property type="project" value="TreeGrafter"/>
</dbReference>
<keyword evidence="1" id="KW-0576">Peroxisome</keyword>
<dbReference type="GO" id="GO:0016485">
    <property type="term" value="P:protein processing"/>
    <property type="evidence" value="ECO:0007669"/>
    <property type="project" value="InterPro"/>
</dbReference>
<dbReference type="Gene3D" id="2.40.10.10">
    <property type="entry name" value="Trypsin-like serine proteases"/>
    <property type="match status" value="3"/>
</dbReference>
<dbReference type="Proteomes" id="UP000271974">
    <property type="component" value="Unassembled WGS sequence"/>
</dbReference>
<keyword evidence="1" id="KW-0645">Protease</keyword>
<keyword evidence="1" id="KW-0720">Serine protease</keyword>
<comment type="subcellular location">
    <subcellularLocation>
        <location evidence="1">Peroxisome</location>
    </subcellularLocation>
</comment>